<gene>
    <name evidence="2" type="ORF">JRG66_05725</name>
</gene>
<evidence type="ECO:0000313" key="3">
    <source>
        <dbReference type="Proteomes" id="UP001163981"/>
    </source>
</evidence>
<dbReference type="Proteomes" id="UP001163981">
    <property type="component" value="Chromosome"/>
</dbReference>
<dbReference type="Gene3D" id="3.40.50.720">
    <property type="entry name" value="NAD(P)-binding Rossmann-like Domain"/>
    <property type="match status" value="1"/>
</dbReference>
<sequence>MILVTGGTGLVGSHLLLDLAKAGKSVRAIYRSQASLEAVKRVFSYTNLRPRAEELFSAIEWVKADIIDIPSLEQAFEGVDKVYHSAALVTFDTSKDALLRKVNIEGTANVVNLCIKNKIKKLCFVSSIATLDKKPGEDKITEVSFWNKELNHSMYAITKYGAEMEVWRASQEGVPVVIVKPGIIIGPGFWNSGSGRIFKKIHGGLNYYVPKTTGFVGVWDVVKVLQELMDSPVKNDEFLVVSENLSFRTVFAMTANSFGQPAPAKALKKWMVFTGWLWQELSGLFSNREKQLEKRSQKSLFEHSFYSSAKLKEQMAFEFEPISEVIEKTASFYKKDLQK</sequence>
<dbReference type="InterPro" id="IPR013120">
    <property type="entry name" value="FAR_NAD-bd"/>
</dbReference>
<dbReference type="PANTHER" id="PTHR48079:SF6">
    <property type="entry name" value="NAD(P)-BINDING DOMAIN-CONTAINING PROTEIN-RELATED"/>
    <property type="match status" value="1"/>
</dbReference>
<dbReference type="Pfam" id="PF07993">
    <property type="entry name" value="NAD_binding_4"/>
    <property type="match status" value="1"/>
</dbReference>
<organism evidence="2 3">
    <name type="scientific">Salinimicrobium tongyeongense</name>
    <dbReference type="NCBI Taxonomy" id="2809707"/>
    <lineage>
        <taxon>Bacteria</taxon>
        <taxon>Pseudomonadati</taxon>
        <taxon>Bacteroidota</taxon>
        <taxon>Flavobacteriia</taxon>
        <taxon>Flavobacteriales</taxon>
        <taxon>Flavobacteriaceae</taxon>
        <taxon>Salinimicrobium</taxon>
    </lineage>
</organism>
<dbReference type="InterPro" id="IPR051783">
    <property type="entry name" value="NAD(P)-dependent_oxidoreduct"/>
</dbReference>
<protein>
    <submittedName>
        <fullName evidence="2">SDR family oxidoreductase</fullName>
    </submittedName>
</protein>
<evidence type="ECO:0000259" key="1">
    <source>
        <dbReference type="Pfam" id="PF07993"/>
    </source>
</evidence>
<name>A0ABY6NTX4_9FLAO</name>
<proteinExistence type="predicted"/>
<dbReference type="EMBL" id="CP069620">
    <property type="protein sequence ID" value="UZH56361.1"/>
    <property type="molecule type" value="Genomic_DNA"/>
</dbReference>
<dbReference type="InterPro" id="IPR036291">
    <property type="entry name" value="NAD(P)-bd_dom_sf"/>
</dbReference>
<accession>A0ABY6NTX4</accession>
<reference evidence="2" key="1">
    <citation type="submission" date="2021-02" db="EMBL/GenBank/DDBJ databases">
        <title>Salinimicrobium sp. nov. isolated from seawater in Tongyeong, Republic of Korea.</title>
        <authorList>
            <person name="Lee S.-J."/>
        </authorList>
    </citation>
    <scope>NUCLEOTIDE SEQUENCE</scope>
    <source>
        <strain evidence="2">HN-2-9-2</strain>
    </source>
</reference>
<keyword evidence="3" id="KW-1185">Reference proteome</keyword>
<dbReference type="PANTHER" id="PTHR48079">
    <property type="entry name" value="PROTEIN YEEZ"/>
    <property type="match status" value="1"/>
</dbReference>
<dbReference type="SUPFAM" id="SSF51735">
    <property type="entry name" value="NAD(P)-binding Rossmann-fold domains"/>
    <property type="match status" value="1"/>
</dbReference>
<feature type="domain" description="Thioester reductase (TE)" evidence="1">
    <location>
        <begin position="4"/>
        <end position="197"/>
    </location>
</feature>
<evidence type="ECO:0000313" key="2">
    <source>
        <dbReference type="EMBL" id="UZH56361.1"/>
    </source>
</evidence>
<dbReference type="RefSeq" id="WP_265164861.1">
    <property type="nucleotide sequence ID" value="NZ_CP069620.1"/>
</dbReference>